<dbReference type="HOGENOM" id="CLU_107158_0_0_11"/>
<dbReference type="PROSITE" id="PS50977">
    <property type="entry name" value="HTH_TETR_2"/>
    <property type="match status" value="1"/>
</dbReference>
<protein>
    <recommendedName>
        <fullName evidence="4">HTH tetR-type domain-containing protein</fullName>
    </recommendedName>
</protein>
<proteinExistence type="predicted"/>
<dbReference type="Proteomes" id="UP000002791">
    <property type="component" value="Chromosome"/>
</dbReference>
<reference evidence="5 6" key="1">
    <citation type="submission" date="2011-11" db="EMBL/GenBank/DDBJ databases">
        <title>The Noncontiguous Finished sequence of Saccharomonospora cyanea NA-134.</title>
        <authorList>
            <consortium name="US DOE Joint Genome Institute"/>
            <person name="Lucas S."/>
            <person name="Han J."/>
            <person name="Lapidus A."/>
            <person name="Cheng J.-F."/>
            <person name="Goodwin L."/>
            <person name="Pitluck S."/>
            <person name="Peters L."/>
            <person name="Ovchinnikova G."/>
            <person name="Lu M."/>
            <person name="Detter J.C."/>
            <person name="Han C."/>
            <person name="Tapia R."/>
            <person name="Land M."/>
            <person name="Hauser L."/>
            <person name="Kyrpides N."/>
            <person name="Ivanova N."/>
            <person name="Pagani I."/>
            <person name="Brambilla E.-M."/>
            <person name="Klenk H.-P."/>
            <person name="Woyke T."/>
        </authorList>
    </citation>
    <scope>NUCLEOTIDE SEQUENCE [LARGE SCALE GENOMIC DNA]</scope>
    <source>
        <strain evidence="5 6">NA-134</strain>
    </source>
</reference>
<dbReference type="EMBL" id="CM001440">
    <property type="protein sequence ID" value="EHR62823.1"/>
    <property type="molecule type" value="Genomic_DNA"/>
</dbReference>
<dbReference type="STRING" id="882082.SaccyDRAFT_4000"/>
<dbReference type="AlphaFoldDB" id="H5XIG2"/>
<evidence type="ECO:0000256" key="1">
    <source>
        <dbReference type="ARBA" id="ARBA00023125"/>
    </source>
</evidence>
<feature type="domain" description="HTH tetR-type" evidence="4">
    <location>
        <begin position="23"/>
        <end position="83"/>
    </location>
</feature>
<accession>H5XIG2</accession>
<evidence type="ECO:0000313" key="5">
    <source>
        <dbReference type="EMBL" id="EHR62823.1"/>
    </source>
</evidence>
<dbReference type="InterPro" id="IPR009057">
    <property type="entry name" value="Homeodomain-like_sf"/>
</dbReference>
<evidence type="ECO:0000259" key="4">
    <source>
        <dbReference type="PROSITE" id="PS50977"/>
    </source>
</evidence>
<dbReference type="SUPFAM" id="SSF46689">
    <property type="entry name" value="Homeodomain-like"/>
    <property type="match status" value="1"/>
</dbReference>
<evidence type="ECO:0000313" key="6">
    <source>
        <dbReference type="Proteomes" id="UP000002791"/>
    </source>
</evidence>
<name>H5XIG2_9PSEU</name>
<dbReference type="eggNOG" id="COG1309">
    <property type="taxonomic scope" value="Bacteria"/>
</dbReference>
<keyword evidence="6" id="KW-1185">Reference proteome</keyword>
<dbReference type="GO" id="GO:0003677">
    <property type="term" value="F:DNA binding"/>
    <property type="evidence" value="ECO:0007669"/>
    <property type="project" value="UniProtKB-UniRule"/>
</dbReference>
<organism evidence="5 6">
    <name type="scientific">Saccharomonospora cyanea NA-134</name>
    <dbReference type="NCBI Taxonomy" id="882082"/>
    <lineage>
        <taxon>Bacteria</taxon>
        <taxon>Bacillati</taxon>
        <taxon>Actinomycetota</taxon>
        <taxon>Actinomycetes</taxon>
        <taxon>Pseudonocardiales</taxon>
        <taxon>Pseudonocardiaceae</taxon>
        <taxon>Saccharomonospora</taxon>
    </lineage>
</organism>
<sequence length="230" mass="24165">MNTCSNAWQVSYNPDVPRGVAIPELRQQLFSAVERVITRDGPGRLSGRAVTAEAGVATGLLHAHFADLDDFLTAYAVDRSFLVSAEAANLPERAGTGSVAENLCDAVLATPPQTLLTLARLLVSRPELTGRVQAVLGDRTAGLGAIETAAARYLADEQRLGRVASTAQPAVLALALVGVLHHLVLTATPEAELHARIRHTVTTLVEEVTAAPTRHGAPASRAATKGHDPK</sequence>
<dbReference type="InterPro" id="IPR001647">
    <property type="entry name" value="HTH_TetR"/>
</dbReference>
<evidence type="ECO:0000256" key="3">
    <source>
        <dbReference type="SAM" id="MobiDB-lite"/>
    </source>
</evidence>
<feature type="region of interest" description="Disordered" evidence="3">
    <location>
        <begin position="211"/>
        <end position="230"/>
    </location>
</feature>
<feature type="DNA-binding region" description="H-T-H motif" evidence="2">
    <location>
        <begin position="46"/>
        <end position="65"/>
    </location>
</feature>
<gene>
    <name evidence="5" type="ORF">SaccyDRAFT_4000</name>
</gene>
<keyword evidence="1 2" id="KW-0238">DNA-binding</keyword>
<evidence type="ECO:0000256" key="2">
    <source>
        <dbReference type="PROSITE-ProRule" id="PRU00335"/>
    </source>
</evidence>
<dbReference type="Gene3D" id="1.10.357.10">
    <property type="entry name" value="Tetracycline Repressor, domain 2"/>
    <property type="match status" value="1"/>
</dbReference>